<dbReference type="OrthoDB" id="437960at2759"/>
<evidence type="ECO:0000313" key="10">
    <source>
        <dbReference type="EMBL" id="KAE9238653.1"/>
    </source>
</evidence>
<dbReference type="Pfam" id="PF02493">
    <property type="entry name" value="MORN"/>
    <property type="match status" value="3"/>
</dbReference>
<sequence>MVAKPKASTAGQGDAKAAAAAAAAAATTNAAKPEEEQPAEEDDEAARTGTFSFSDGSKYKGDYCLVSGKVVRQGHGSFWTGPEKYEGEWLHDQMHGHGVYNFATGAIYDGEFQGNAFHGVGGYRWADGAHYEGGWHFNKMHGEGLYVDKDGVQWRGRFLNGKYDNGRIFHTLR</sequence>
<evidence type="ECO:0000313" key="15">
    <source>
        <dbReference type="Proteomes" id="UP000437068"/>
    </source>
</evidence>
<dbReference type="SUPFAM" id="SSF82185">
    <property type="entry name" value="Histone H3 K4-specific methyltransferase SET7/9 N-terminal domain"/>
    <property type="match status" value="1"/>
</dbReference>
<evidence type="ECO:0000313" key="16">
    <source>
        <dbReference type="Proteomes" id="UP000440367"/>
    </source>
</evidence>
<dbReference type="EMBL" id="QXFY01000402">
    <property type="protein sequence ID" value="KAE9345418.1"/>
    <property type="molecule type" value="Genomic_DNA"/>
</dbReference>
<organism evidence="3 13">
    <name type="scientific">Phytophthora fragariae</name>
    <dbReference type="NCBI Taxonomy" id="53985"/>
    <lineage>
        <taxon>Eukaryota</taxon>
        <taxon>Sar</taxon>
        <taxon>Stramenopiles</taxon>
        <taxon>Oomycota</taxon>
        <taxon>Peronosporomycetes</taxon>
        <taxon>Peronosporales</taxon>
        <taxon>Peronosporaceae</taxon>
        <taxon>Phytophthora</taxon>
    </lineage>
</organism>
<reference evidence="13 14" key="1">
    <citation type="submission" date="2018-08" db="EMBL/GenBank/DDBJ databases">
        <title>Genomic investigation of the strawberry pathogen Phytophthora fragariae indicates pathogenicity is determined by transcriptional variation in three key races.</title>
        <authorList>
            <person name="Adams T.M."/>
            <person name="Armitage A.D."/>
            <person name="Sobczyk M.K."/>
            <person name="Bates H.J."/>
            <person name="Dunwell J.M."/>
            <person name="Nellist C.F."/>
            <person name="Harrison R.J."/>
        </authorList>
    </citation>
    <scope>NUCLEOTIDE SEQUENCE [LARGE SCALE GENOMIC DNA]</scope>
    <source>
        <strain evidence="11 15">A4</strain>
        <strain evidence="10 16">BC-1</strain>
        <strain evidence="9 20">BC-23</strain>
        <strain evidence="8 14">NOV-27</strain>
        <strain evidence="7 17">NOV-5</strain>
        <strain evidence="5 18">NOV-71</strain>
        <strain evidence="12 21">NOV-77</strain>
        <strain evidence="3 13">NOV-9</strain>
        <strain evidence="6 22">ONT-3</strain>
        <strain evidence="4 19">SCRP245</strain>
    </source>
</reference>
<keyword evidence="14" id="KW-1185">Reference proteome</keyword>
<evidence type="ECO:0000313" key="7">
    <source>
        <dbReference type="EMBL" id="KAE9146509.1"/>
    </source>
</evidence>
<dbReference type="AlphaFoldDB" id="A0A6A3F4N7"/>
<feature type="region of interest" description="Disordered" evidence="2">
    <location>
        <begin position="1"/>
        <end position="51"/>
    </location>
</feature>
<dbReference type="Proteomes" id="UP000433483">
    <property type="component" value="Unassembled WGS sequence"/>
</dbReference>
<dbReference type="SMART" id="SM00698">
    <property type="entry name" value="MORN"/>
    <property type="match status" value="3"/>
</dbReference>
<dbReference type="EMBL" id="QXFX01000411">
    <property type="protein sequence ID" value="KAE9116753.1"/>
    <property type="molecule type" value="Genomic_DNA"/>
</dbReference>
<dbReference type="InterPro" id="IPR052849">
    <property type="entry name" value="MORN_repeat_protein"/>
</dbReference>
<dbReference type="Proteomes" id="UP000486351">
    <property type="component" value="Unassembled WGS sequence"/>
</dbReference>
<dbReference type="Proteomes" id="UP000476176">
    <property type="component" value="Unassembled WGS sequence"/>
</dbReference>
<dbReference type="EMBL" id="QXGE01000395">
    <property type="protein sequence ID" value="KAE9313694.1"/>
    <property type="molecule type" value="Genomic_DNA"/>
</dbReference>
<protein>
    <recommendedName>
        <fullName evidence="23">MORN repeat-containing protein 5</fullName>
    </recommendedName>
</protein>
<dbReference type="PANTHER" id="PTHR46917">
    <property type="entry name" value="MORN REPEAT-CONTAINING PROTEIN 2"/>
    <property type="match status" value="1"/>
</dbReference>
<dbReference type="Proteomes" id="UP000437068">
    <property type="component" value="Unassembled WGS sequence"/>
</dbReference>
<name>A0A6A3F4N7_9STRA</name>
<proteinExistence type="predicted"/>
<dbReference type="EMBL" id="QXGF01000477">
    <property type="protein sequence ID" value="KAE8939626.1"/>
    <property type="molecule type" value="Genomic_DNA"/>
</dbReference>
<dbReference type="EMBL" id="QXGB01000424">
    <property type="protein sequence ID" value="KAE9215463.1"/>
    <property type="molecule type" value="Genomic_DNA"/>
</dbReference>
<evidence type="ECO:0000256" key="2">
    <source>
        <dbReference type="SAM" id="MobiDB-lite"/>
    </source>
</evidence>
<evidence type="ECO:0000313" key="3">
    <source>
        <dbReference type="EMBL" id="KAE8939626.1"/>
    </source>
</evidence>
<evidence type="ECO:0000313" key="21">
    <source>
        <dbReference type="Proteomes" id="UP000486351"/>
    </source>
</evidence>
<evidence type="ECO:0000256" key="1">
    <source>
        <dbReference type="ARBA" id="ARBA00022737"/>
    </source>
</evidence>
<evidence type="ECO:0000313" key="9">
    <source>
        <dbReference type="EMBL" id="KAE9237565.1"/>
    </source>
</evidence>
<evidence type="ECO:0000313" key="5">
    <source>
        <dbReference type="EMBL" id="KAE9116494.1"/>
    </source>
</evidence>
<dbReference type="Proteomes" id="UP000440732">
    <property type="component" value="Unassembled WGS sequence"/>
</dbReference>
<keyword evidence="1" id="KW-0677">Repeat</keyword>
<feature type="compositionally biased region" description="Low complexity" evidence="2">
    <location>
        <begin position="15"/>
        <end position="31"/>
    </location>
</feature>
<evidence type="ECO:0000313" key="20">
    <source>
        <dbReference type="Proteomes" id="UP000476176"/>
    </source>
</evidence>
<dbReference type="EMBL" id="QXFW01000388">
    <property type="protein sequence ID" value="KAE9013864.1"/>
    <property type="molecule type" value="Genomic_DNA"/>
</dbReference>
<dbReference type="InterPro" id="IPR003409">
    <property type="entry name" value="MORN"/>
</dbReference>
<evidence type="ECO:0000313" key="13">
    <source>
        <dbReference type="Proteomes" id="UP000429523"/>
    </source>
</evidence>
<dbReference type="Proteomes" id="UP000488956">
    <property type="component" value="Unassembled WGS sequence"/>
</dbReference>
<evidence type="ECO:0000313" key="6">
    <source>
        <dbReference type="EMBL" id="KAE9116753.1"/>
    </source>
</evidence>
<dbReference type="PANTHER" id="PTHR46917:SF1">
    <property type="entry name" value="MORN REPEAT-CONTAINING PROTEIN 2"/>
    <property type="match status" value="1"/>
</dbReference>
<evidence type="ECO:0000313" key="12">
    <source>
        <dbReference type="EMBL" id="KAE9345418.1"/>
    </source>
</evidence>
<dbReference type="EMBL" id="QXGA01000402">
    <property type="protein sequence ID" value="KAE9146509.1"/>
    <property type="molecule type" value="Genomic_DNA"/>
</dbReference>
<evidence type="ECO:0008006" key="23">
    <source>
        <dbReference type="Google" id="ProtNLM"/>
    </source>
</evidence>
<dbReference type="EMBL" id="QXGC01000400">
    <property type="protein sequence ID" value="KAE9237565.1"/>
    <property type="molecule type" value="Genomic_DNA"/>
</dbReference>
<dbReference type="Proteomes" id="UP000441208">
    <property type="component" value="Unassembled WGS sequence"/>
</dbReference>
<evidence type="ECO:0000313" key="11">
    <source>
        <dbReference type="EMBL" id="KAE9313694.1"/>
    </source>
</evidence>
<evidence type="ECO:0000313" key="17">
    <source>
        <dbReference type="Proteomes" id="UP000440732"/>
    </source>
</evidence>
<dbReference type="EMBL" id="QXFZ01000437">
    <property type="protein sequence ID" value="KAE9116494.1"/>
    <property type="molecule type" value="Genomic_DNA"/>
</dbReference>
<evidence type="ECO:0000313" key="19">
    <source>
        <dbReference type="Proteomes" id="UP000460718"/>
    </source>
</evidence>
<dbReference type="EMBL" id="QXGD01000467">
    <property type="protein sequence ID" value="KAE9238653.1"/>
    <property type="molecule type" value="Genomic_DNA"/>
</dbReference>
<accession>A0A6A3F4N7</accession>
<evidence type="ECO:0000313" key="18">
    <source>
        <dbReference type="Proteomes" id="UP000441208"/>
    </source>
</evidence>
<evidence type="ECO:0000313" key="4">
    <source>
        <dbReference type="EMBL" id="KAE9013864.1"/>
    </source>
</evidence>
<dbReference type="Proteomes" id="UP000440367">
    <property type="component" value="Unassembled WGS sequence"/>
</dbReference>
<evidence type="ECO:0000313" key="14">
    <source>
        <dbReference type="Proteomes" id="UP000433483"/>
    </source>
</evidence>
<comment type="caution">
    <text evidence="3">The sequence shown here is derived from an EMBL/GenBank/DDBJ whole genome shotgun (WGS) entry which is preliminary data.</text>
</comment>
<gene>
    <name evidence="11" type="ORF">PF001_g8629</name>
    <name evidence="10" type="ORF">PF002_g10600</name>
    <name evidence="9" type="ORF">PF004_g8551</name>
    <name evidence="8" type="ORF">PF005_g9434</name>
    <name evidence="7" type="ORF">PF006_g8727</name>
    <name evidence="5" type="ORF">PF007_g9648</name>
    <name evidence="12" type="ORF">PF008_g8754</name>
    <name evidence="3" type="ORF">PF009_g10553</name>
    <name evidence="6" type="ORF">PF010_g8855</name>
    <name evidence="4" type="ORF">PF011_g8310</name>
</gene>
<evidence type="ECO:0000313" key="8">
    <source>
        <dbReference type="EMBL" id="KAE9215463.1"/>
    </source>
</evidence>
<dbReference type="Proteomes" id="UP000460718">
    <property type="component" value="Unassembled WGS sequence"/>
</dbReference>
<dbReference type="Gene3D" id="2.20.110.10">
    <property type="entry name" value="Histone H3 K4-specific methyltransferase SET7/9 N-terminal domain"/>
    <property type="match status" value="2"/>
</dbReference>
<dbReference type="Proteomes" id="UP000429523">
    <property type="component" value="Unassembled WGS sequence"/>
</dbReference>
<evidence type="ECO:0000313" key="22">
    <source>
        <dbReference type="Proteomes" id="UP000488956"/>
    </source>
</evidence>